<dbReference type="EMBL" id="BART01011376">
    <property type="protein sequence ID" value="GAG84269.1"/>
    <property type="molecule type" value="Genomic_DNA"/>
</dbReference>
<keyword evidence="1" id="KW-0812">Transmembrane</keyword>
<accession>X1ANJ6</accession>
<sequence>MPGILEFMVTPFVACLLLIGITVYFGIHVIKREIIFLDIALAQIAALGSVVALVILELDHGQEGHLHDSTGNGFIPYLFSIIFCTIAAYFFTLLKNRTIRIPLEAVIG</sequence>
<evidence type="ECO:0008006" key="3">
    <source>
        <dbReference type="Google" id="ProtNLM"/>
    </source>
</evidence>
<evidence type="ECO:0000256" key="1">
    <source>
        <dbReference type="SAM" id="Phobius"/>
    </source>
</evidence>
<organism evidence="2">
    <name type="scientific">marine sediment metagenome</name>
    <dbReference type="NCBI Taxonomy" id="412755"/>
    <lineage>
        <taxon>unclassified sequences</taxon>
        <taxon>metagenomes</taxon>
        <taxon>ecological metagenomes</taxon>
    </lineage>
</organism>
<feature type="transmembrane region" description="Helical" evidence="1">
    <location>
        <begin position="6"/>
        <end position="27"/>
    </location>
</feature>
<name>X1ANJ6_9ZZZZ</name>
<feature type="non-terminal residue" evidence="2">
    <location>
        <position position="108"/>
    </location>
</feature>
<comment type="caution">
    <text evidence="2">The sequence shown here is derived from an EMBL/GenBank/DDBJ whole genome shotgun (WGS) entry which is preliminary data.</text>
</comment>
<keyword evidence="1" id="KW-1133">Transmembrane helix</keyword>
<feature type="transmembrane region" description="Helical" evidence="1">
    <location>
        <begin position="34"/>
        <end position="55"/>
    </location>
</feature>
<gene>
    <name evidence="2" type="ORF">S01H4_24265</name>
</gene>
<reference evidence="2" key="1">
    <citation type="journal article" date="2014" name="Front. Microbiol.">
        <title>High frequency of phylogenetically diverse reductive dehalogenase-homologous genes in deep subseafloor sedimentary metagenomes.</title>
        <authorList>
            <person name="Kawai M."/>
            <person name="Futagami T."/>
            <person name="Toyoda A."/>
            <person name="Takaki Y."/>
            <person name="Nishi S."/>
            <person name="Hori S."/>
            <person name="Arai W."/>
            <person name="Tsubouchi T."/>
            <person name="Morono Y."/>
            <person name="Uchiyama I."/>
            <person name="Ito T."/>
            <person name="Fujiyama A."/>
            <person name="Inagaki F."/>
            <person name="Takami H."/>
        </authorList>
    </citation>
    <scope>NUCLEOTIDE SEQUENCE</scope>
    <source>
        <strain evidence="2">Expedition CK06-06</strain>
    </source>
</reference>
<proteinExistence type="predicted"/>
<protein>
    <recommendedName>
        <fullName evidence="3">Cation/H+ exchanger domain-containing protein</fullName>
    </recommendedName>
</protein>
<evidence type="ECO:0000313" key="2">
    <source>
        <dbReference type="EMBL" id="GAG84269.1"/>
    </source>
</evidence>
<dbReference type="AlphaFoldDB" id="X1ANJ6"/>
<keyword evidence="1" id="KW-0472">Membrane</keyword>
<feature type="transmembrane region" description="Helical" evidence="1">
    <location>
        <begin position="75"/>
        <end position="94"/>
    </location>
</feature>